<proteinExistence type="predicted"/>
<evidence type="ECO:0000259" key="1">
    <source>
        <dbReference type="Pfam" id="PF03061"/>
    </source>
</evidence>
<protein>
    <submittedName>
        <fullName evidence="2">Thioesterase</fullName>
    </submittedName>
</protein>
<reference evidence="3" key="1">
    <citation type="submission" date="2016-07" db="EMBL/GenBank/DDBJ databases">
        <title>Frankia sp. NRRL B-16219 Genome sequencing.</title>
        <authorList>
            <person name="Ghodhbane-Gtari F."/>
            <person name="Swanson E."/>
            <person name="Gueddou A."/>
            <person name="Louati M."/>
            <person name="Nouioui I."/>
            <person name="Hezbri K."/>
            <person name="Abebe-Akele F."/>
            <person name="Simpson S."/>
            <person name="Morris K."/>
            <person name="Thomas K."/>
            <person name="Gtari M."/>
            <person name="Tisa L.S."/>
        </authorList>
    </citation>
    <scope>NUCLEOTIDE SEQUENCE [LARGE SCALE GENOMIC DNA]</scope>
    <source>
        <strain evidence="3">NRRL B-16219</strain>
    </source>
</reference>
<dbReference type="OrthoDB" id="4528430at2"/>
<name>A0A1S1R8P0_9ACTN</name>
<dbReference type="SUPFAM" id="SSF54637">
    <property type="entry name" value="Thioesterase/thiol ester dehydrase-isomerase"/>
    <property type="match status" value="2"/>
</dbReference>
<feature type="domain" description="Thioesterase" evidence="1">
    <location>
        <begin position="53"/>
        <end position="120"/>
    </location>
</feature>
<dbReference type="EMBL" id="MAXA01000045">
    <property type="protein sequence ID" value="OHV42600.1"/>
    <property type="molecule type" value="Genomic_DNA"/>
</dbReference>
<dbReference type="InterPro" id="IPR006683">
    <property type="entry name" value="Thioestr_dom"/>
</dbReference>
<comment type="caution">
    <text evidence="2">The sequence shown here is derived from an EMBL/GenBank/DDBJ whole genome shotgun (WGS) entry which is preliminary data.</text>
</comment>
<dbReference type="Proteomes" id="UP000179769">
    <property type="component" value="Unassembled WGS sequence"/>
</dbReference>
<dbReference type="AlphaFoldDB" id="A0A1S1R8P0"/>
<dbReference type="CDD" id="cd03443">
    <property type="entry name" value="PaaI_thioesterase"/>
    <property type="match status" value="1"/>
</dbReference>
<dbReference type="Gene3D" id="3.10.129.10">
    <property type="entry name" value="Hotdog Thioesterase"/>
    <property type="match status" value="2"/>
</dbReference>
<organism evidence="2 3">
    <name type="scientific">Parafrankia soli</name>
    <dbReference type="NCBI Taxonomy" id="2599596"/>
    <lineage>
        <taxon>Bacteria</taxon>
        <taxon>Bacillati</taxon>
        <taxon>Actinomycetota</taxon>
        <taxon>Actinomycetes</taxon>
        <taxon>Frankiales</taxon>
        <taxon>Frankiaceae</taxon>
        <taxon>Parafrankia</taxon>
    </lineage>
</organism>
<dbReference type="InterPro" id="IPR029069">
    <property type="entry name" value="HotDog_dom_sf"/>
</dbReference>
<gene>
    <name evidence="2" type="ORF">BBK14_31880</name>
</gene>
<evidence type="ECO:0000313" key="2">
    <source>
        <dbReference type="EMBL" id="OHV42600.1"/>
    </source>
</evidence>
<sequence length="275" mass="28947">MTTTNSDERLPDAHIINELGFQTTRVGDELHGSAAVVPEMFVPGTTSIRTSILATWADIVAGYMVLDFLQPRVPVTLDLDIHVHEPLRELERVDAAGRLVKKGQSVAVIEIELTGADGRGIAAGVASFMAAPDPAMLMDPEMLRRRELPVQRGRLRVPFAERARCEIREPGVAVLAHGHDGLNASRSLNGGLIALAAEEAALSLAAGPTSLSVLALRYLRPVRTGPAVATATVGSGGLGKVEVRDSGDGGRLAVYAVTRTFPAAAGRGTQTAPAR</sequence>
<accession>A0A1S1R8P0</accession>
<dbReference type="RefSeq" id="WP_071060130.1">
    <property type="nucleotide sequence ID" value="NZ_MAXA01000045.1"/>
</dbReference>
<evidence type="ECO:0000313" key="3">
    <source>
        <dbReference type="Proteomes" id="UP000179769"/>
    </source>
</evidence>
<dbReference type="Pfam" id="PF03061">
    <property type="entry name" value="4HBT"/>
    <property type="match status" value="1"/>
</dbReference>
<keyword evidence="3" id="KW-1185">Reference proteome</keyword>